<keyword evidence="10" id="KW-1185">Reference proteome</keyword>
<proteinExistence type="inferred from homology"/>
<feature type="transmembrane region" description="Helical" evidence="8">
    <location>
        <begin position="28"/>
        <end position="48"/>
    </location>
</feature>
<keyword evidence="6 8" id="KW-1133">Transmembrane helix</keyword>
<accession>I8UEK6</accession>
<dbReference type="GO" id="GO:0005886">
    <property type="term" value="C:plasma membrane"/>
    <property type="evidence" value="ECO:0007669"/>
    <property type="project" value="UniProtKB-SubCell"/>
</dbReference>
<keyword evidence="4 8" id="KW-0812">Transmembrane</keyword>
<comment type="similarity">
    <text evidence="2">Belongs to the MreD family.</text>
</comment>
<dbReference type="RefSeq" id="WP_007202358.1">
    <property type="nucleotide sequence ID" value="NZ_AKKV01000026.1"/>
</dbReference>
<dbReference type="eggNOG" id="COG2891">
    <property type="taxonomic scope" value="Bacteria"/>
</dbReference>
<evidence type="ECO:0000256" key="8">
    <source>
        <dbReference type="SAM" id="Phobius"/>
    </source>
</evidence>
<sequence length="170" mass="19163">MSKFILPLVTYLAFIIEGTVIQTVTPEHYGYSYILIPHFSFVFIVLMACYLPPRVSLIYALIFGLLTDLMYTDLIGIYMFSTALVAYLITVLSRYMFSNFLIAVVLSAGGVAGLEFLVYGLNTLVGVAHGSIQAFMYDRLIGTLILNMVFTILLYYPFMKLLRKTMNENG</sequence>
<dbReference type="NCBIfam" id="TIGR03426">
    <property type="entry name" value="shape_MreD"/>
    <property type="match status" value="1"/>
</dbReference>
<organism evidence="9 10">
    <name type="scientific">Fictibacillus macauensis ZFHKF-1</name>
    <dbReference type="NCBI Taxonomy" id="1196324"/>
    <lineage>
        <taxon>Bacteria</taxon>
        <taxon>Bacillati</taxon>
        <taxon>Bacillota</taxon>
        <taxon>Bacilli</taxon>
        <taxon>Bacillales</taxon>
        <taxon>Fictibacillaceae</taxon>
        <taxon>Fictibacillus</taxon>
    </lineage>
</organism>
<evidence type="ECO:0000256" key="1">
    <source>
        <dbReference type="ARBA" id="ARBA00004651"/>
    </source>
</evidence>
<dbReference type="InterPro" id="IPR007227">
    <property type="entry name" value="Cell_shape_determining_MreD"/>
</dbReference>
<name>I8UEK6_9BACL</name>
<evidence type="ECO:0000313" key="9">
    <source>
        <dbReference type="EMBL" id="EIT85340.1"/>
    </source>
</evidence>
<dbReference type="AlphaFoldDB" id="I8UEK6"/>
<feature type="transmembrane region" description="Helical" evidence="8">
    <location>
        <begin position="100"/>
        <end position="120"/>
    </location>
</feature>
<dbReference type="Proteomes" id="UP000004080">
    <property type="component" value="Unassembled WGS sequence"/>
</dbReference>
<comment type="subcellular location">
    <subcellularLocation>
        <location evidence="1">Cell membrane</location>
        <topology evidence="1">Multi-pass membrane protein</topology>
    </subcellularLocation>
</comment>
<dbReference type="EMBL" id="AKKV01000026">
    <property type="protein sequence ID" value="EIT85340.1"/>
    <property type="molecule type" value="Genomic_DNA"/>
</dbReference>
<dbReference type="STRING" id="1196324.A374_11370"/>
<evidence type="ECO:0000256" key="6">
    <source>
        <dbReference type="ARBA" id="ARBA00022989"/>
    </source>
</evidence>
<keyword evidence="5" id="KW-0133">Cell shape</keyword>
<dbReference type="GO" id="GO:0008360">
    <property type="term" value="P:regulation of cell shape"/>
    <property type="evidence" value="ECO:0007669"/>
    <property type="project" value="UniProtKB-KW"/>
</dbReference>
<keyword evidence="3" id="KW-1003">Cell membrane</keyword>
<evidence type="ECO:0000256" key="5">
    <source>
        <dbReference type="ARBA" id="ARBA00022960"/>
    </source>
</evidence>
<dbReference type="PATRIC" id="fig|1196324.3.peg.2334"/>
<dbReference type="OrthoDB" id="1653857at2"/>
<evidence type="ECO:0000256" key="4">
    <source>
        <dbReference type="ARBA" id="ARBA00022692"/>
    </source>
</evidence>
<evidence type="ECO:0000313" key="10">
    <source>
        <dbReference type="Proteomes" id="UP000004080"/>
    </source>
</evidence>
<gene>
    <name evidence="9" type="ORF">A374_11370</name>
</gene>
<dbReference type="Pfam" id="PF04093">
    <property type="entry name" value="MreD"/>
    <property type="match status" value="1"/>
</dbReference>
<protein>
    <submittedName>
        <fullName evidence="9">Cell-shape determining protein</fullName>
    </submittedName>
</protein>
<evidence type="ECO:0000256" key="2">
    <source>
        <dbReference type="ARBA" id="ARBA00007776"/>
    </source>
</evidence>
<reference evidence="9 10" key="1">
    <citation type="journal article" date="2012" name="J. Bacteriol.">
        <title>Genome of Bacillus macauensis ZFHKF-1, a Long-Chain-Forming Bacterium.</title>
        <authorList>
            <person name="Cai L."/>
            <person name="Zhang T."/>
        </authorList>
    </citation>
    <scope>NUCLEOTIDE SEQUENCE [LARGE SCALE GENOMIC DNA]</scope>
    <source>
        <strain evidence="9 10">ZFHKF-1</strain>
    </source>
</reference>
<feature type="transmembrane region" description="Helical" evidence="8">
    <location>
        <begin position="77"/>
        <end position="93"/>
    </location>
</feature>
<keyword evidence="7 8" id="KW-0472">Membrane</keyword>
<comment type="caution">
    <text evidence="9">The sequence shown here is derived from an EMBL/GenBank/DDBJ whole genome shotgun (WGS) entry which is preliminary data.</text>
</comment>
<evidence type="ECO:0000256" key="3">
    <source>
        <dbReference type="ARBA" id="ARBA00022475"/>
    </source>
</evidence>
<evidence type="ECO:0000256" key="7">
    <source>
        <dbReference type="ARBA" id="ARBA00023136"/>
    </source>
</evidence>
<feature type="transmembrane region" description="Helical" evidence="8">
    <location>
        <begin position="140"/>
        <end position="158"/>
    </location>
</feature>